<gene>
    <name evidence="2" type="ORF">E2C01_031433</name>
</gene>
<dbReference type="Proteomes" id="UP000324222">
    <property type="component" value="Unassembled WGS sequence"/>
</dbReference>
<comment type="caution">
    <text evidence="2">The sequence shown here is derived from an EMBL/GenBank/DDBJ whole genome shotgun (WGS) entry which is preliminary data.</text>
</comment>
<organism evidence="2 3">
    <name type="scientific">Portunus trituberculatus</name>
    <name type="common">Swimming crab</name>
    <name type="synonym">Neptunus trituberculatus</name>
    <dbReference type="NCBI Taxonomy" id="210409"/>
    <lineage>
        <taxon>Eukaryota</taxon>
        <taxon>Metazoa</taxon>
        <taxon>Ecdysozoa</taxon>
        <taxon>Arthropoda</taxon>
        <taxon>Crustacea</taxon>
        <taxon>Multicrustacea</taxon>
        <taxon>Malacostraca</taxon>
        <taxon>Eumalacostraca</taxon>
        <taxon>Eucarida</taxon>
        <taxon>Decapoda</taxon>
        <taxon>Pleocyemata</taxon>
        <taxon>Brachyura</taxon>
        <taxon>Eubrachyura</taxon>
        <taxon>Portunoidea</taxon>
        <taxon>Portunidae</taxon>
        <taxon>Portuninae</taxon>
        <taxon>Portunus</taxon>
    </lineage>
</organism>
<protein>
    <submittedName>
        <fullName evidence="2">Uncharacterized protein</fullName>
    </submittedName>
</protein>
<proteinExistence type="predicted"/>
<feature type="region of interest" description="Disordered" evidence="1">
    <location>
        <begin position="133"/>
        <end position="161"/>
    </location>
</feature>
<evidence type="ECO:0000256" key="1">
    <source>
        <dbReference type="SAM" id="MobiDB-lite"/>
    </source>
</evidence>
<keyword evidence="3" id="KW-1185">Reference proteome</keyword>
<dbReference type="AlphaFoldDB" id="A0A5B7EY41"/>
<evidence type="ECO:0000313" key="2">
    <source>
        <dbReference type="EMBL" id="MPC37938.1"/>
    </source>
</evidence>
<accession>A0A5B7EY41</accession>
<reference evidence="2 3" key="1">
    <citation type="submission" date="2019-05" db="EMBL/GenBank/DDBJ databases">
        <title>Another draft genome of Portunus trituberculatus and its Hox gene families provides insights of decapod evolution.</title>
        <authorList>
            <person name="Jeong J.-H."/>
            <person name="Song I."/>
            <person name="Kim S."/>
            <person name="Choi T."/>
            <person name="Kim D."/>
            <person name="Ryu S."/>
            <person name="Kim W."/>
        </authorList>
    </citation>
    <scope>NUCLEOTIDE SEQUENCE [LARGE SCALE GENOMIC DNA]</scope>
    <source>
        <tissue evidence="2">Muscle</tissue>
    </source>
</reference>
<dbReference type="EMBL" id="VSRR010003928">
    <property type="protein sequence ID" value="MPC37938.1"/>
    <property type="molecule type" value="Genomic_DNA"/>
</dbReference>
<name>A0A5B7EY41_PORTR</name>
<sequence>MGVNCVQAGPWKLSESGVGEAAHRGGKMVMCGPRRGGPGWREVVPGPLPPAASLSKWQGKTQREFISSRELHLPAASFLPPASWGKIVTGDEEKGSDIGKLLDPKSCSSAQLIRRKEKPRKLCKKISAKFPTCGNRGRNLGREQSCRHHYASSSSMDASRAPLPATLDLPAARHRGGHPPPQTAFMQSFITPGVRGQIRLLPRGGLGLEAGSWVQSGATSNVRAAATTTTGLKWPARGDTRGQREAWWGKQGTWLG</sequence>
<evidence type="ECO:0000313" key="3">
    <source>
        <dbReference type="Proteomes" id="UP000324222"/>
    </source>
</evidence>